<dbReference type="Pfam" id="PF07561">
    <property type="entry name" value="DUF1540"/>
    <property type="match status" value="2"/>
</dbReference>
<protein>
    <submittedName>
        <fullName evidence="2">DUF1540 domain-containing protein</fullName>
    </submittedName>
</protein>
<evidence type="ECO:0000259" key="1">
    <source>
        <dbReference type="Pfam" id="PF07561"/>
    </source>
</evidence>
<feature type="domain" description="DUF1540" evidence="1">
    <location>
        <begin position="63"/>
        <end position="101"/>
    </location>
</feature>
<dbReference type="RefSeq" id="WP_022272781.1">
    <property type="nucleotide sequence ID" value="NZ_JACRTJ010000027.1"/>
</dbReference>
<keyword evidence="3" id="KW-1185">Reference proteome</keyword>
<reference evidence="2 3" key="1">
    <citation type="submission" date="2020-08" db="EMBL/GenBank/DDBJ databases">
        <title>Genome public.</title>
        <authorList>
            <person name="Liu C."/>
            <person name="Sun Q."/>
        </authorList>
    </citation>
    <scope>NUCLEOTIDE SEQUENCE [LARGE SCALE GENOMIC DNA]</scope>
    <source>
        <strain evidence="2 3">BX10</strain>
    </source>
</reference>
<name>A0ABR7NV16_9FIRM</name>
<proteinExistence type="predicted"/>
<dbReference type="EMBL" id="JACRTJ010000027">
    <property type="protein sequence ID" value="MBC8599945.1"/>
    <property type="molecule type" value="Genomic_DNA"/>
</dbReference>
<feature type="domain" description="DUF1540" evidence="1">
    <location>
        <begin position="5"/>
        <end position="42"/>
    </location>
</feature>
<dbReference type="InterPro" id="IPR011437">
    <property type="entry name" value="DUF1540"/>
</dbReference>
<comment type="caution">
    <text evidence="2">The sequence shown here is derived from an EMBL/GenBank/DDBJ whole genome shotgun (WGS) entry which is preliminary data.</text>
</comment>
<evidence type="ECO:0000313" key="2">
    <source>
        <dbReference type="EMBL" id="MBC8599945.1"/>
    </source>
</evidence>
<accession>A0ABR7NV16</accession>
<gene>
    <name evidence="2" type="ORF">H8708_12030</name>
</gene>
<sequence>MTRLECTVASCVHNSEKCCCKQGILVEGVNARESCDTCCGSFEENRGGLFKNLFKTPETRLQVDCDVLNCLYNDDHQCRAERISILGDGARAVGQTECGSFRER</sequence>
<evidence type="ECO:0000313" key="3">
    <source>
        <dbReference type="Proteomes" id="UP000647491"/>
    </source>
</evidence>
<organism evidence="2 3">
    <name type="scientific">Enterocloster hominis</name>
    <name type="common">ex Liu et al. 2021</name>
    <dbReference type="NCBI Taxonomy" id="2763663"/>
    <lineage>
        <taxon>Bacteria</taxon>
        <taxon>Bacillati</taxon>
        <taxon>Bacillota</taxon>
        <taxon>Clostridia</taxon>
        <taxon>Lachnospirales</taxon>
        <taxon>Lachnospiraceae</taxon>
        <taxon>Enterocloster</taxon>
    </lineage>
</organism>
<dbReference type="Proteomes" id="UP000647491">
    <property type="component" value="Unassembled WGS sequence"/>
</dbReference>